<keyword evidence="4 7" id="KW-1133">Transmembrane helix</keyword>
<keyword evidence="5" id="KW-0406">Ion transport</keyword>
<dbReference type="Proteomes" id="UP000199403">
    <property type="component" value="Unassembled WGS sequence"/>
</dbReference>
<dbReference type="AlphaFoldDB" id="A0A1H6ZDD0"/>
<gene>
    <name evidence="9" type="ORF">SAMN05192553_104401</name>
</gene>
<dbReference type="InterPro" id="IPR010420">
    <property type="entry name" value="CASTOR/POLLUX/SYM8_dom"/>
</dbReference>
<evidence type="ECO:0000256" key="3">
    <source>
        <dbReference type="ARBA" id="ARBA00022692"/>
    </source>
</evidence>
<feature type="transmembrane region" description="Helical" evidence="7">
    <location>
        <begin position="83"/>
        <end position="107"/>
    </location>
</feature>
<keyword evidence="2" id="KW-0813">Transport</keyword>
<dbReference type="RefSeq" id="WP_092175875.1">
    <property type="nucleotide sequence ID" value="NZ_FNZH01000004.1"/>
</dbReference>
<keyword evidence="3 7" id="KW-0812">Transmembrane</keyword>
<dbReference type="EMBL" id="FNZH01000004">
    <property type="protein sequence ID" value="SEJ51439.1"/>
    <property type="molecule type" value="Genomic_DNA"/>
</dbReference>
<evidence type="ECO:0000256" key="4">
    <source>
        <dbReference type="ARBA" id="ARBA00022989"/>
    </source>
</evidence>
<dbReference type="OrthoDB" id="305351at2"/>
<feature type="transmembrane region" description="Helical" evidence="7">
    <location>
        <begin position="28"/>
        <end position="47"/>
    </location>
</feature>
<evidence type="ECO:0000256" key="7">
    <source>
        <dbReference type="SAM" id="Phobius"/>
    </source>
</evidence>
<sequence length="653" mass="73539">MRFTKLRIRQKILFTLERQLVKGAHYQLLLVAALIGIISILGGLLVMPSGPPTSRFGESVWWAFLRLSDPGYLGDDQGSWRRLISTLITVAGYVVFLGSLVAIITTWMNRKIRHLEQGLTPVTANNHLLILGWSNRTIHIAAEIFQSVGRIKRFLLRFGANKLQLIILSEEVGPFQMQELKDHPMIGNRASEIVLRTGLAIDREHLRRVDSLNASAIIVPSLAYGRRELINPDIETIKCLLSLNAEASMHPGHKLPYVVAEIQDEFKVKAAYRSYTGPLEVVGSNTILSRLMAQNIRHPGLSEVYNELLSQIVNNNLFCQQFPELVGYSIGSLKRAFTRAVILGVVHYPEGQAVPNLNLPDNHLLATDERLVILAKSSADLVWKSNLLSKKATQSLMRTPLPVEDPAETIRVLVLGWNEHVPSLIKELCSYEEESYFVRLVALRPLQEREKELQFLNEHPKRVSLEHVVADYIRESEIQKTEAGSFDHIVMVSSDRMEEEEEADARTMVGYVLLEELLEKAPKRPSVLLELADPSNESLIRRFQAEVIISPMVLSHLLAGIALQRELNSIYTELFTVGGAEIIFREPKAYGISPGEIAFHEIETLAASHGETALGLALDPRKHKKNHLRLNPDKKRKQMLSETDHLVVLTTVY</sequence>
<evidence type="ECO:0000256" key="6">
    <source>
        <dbReference type="ARBA" id="ARBA00023136"/>
    </source>
</evidence>
<accession>A0A1H6ZDD0</accession>
<name>A0A1H6ZDD0_9BACT</name>
<dbReference type="InterPro" id="IPR044849">
    <property type="entry name" value="CASTOR/POLLUX/SYM8-like"/>
</dbReference>
<dbReference type="PANTHER" id="PTHR31563">
    <property type="entry name" value="ION CHANNEL POLLUX-RELATED"/>
    <property type="match status" value="1"/>
</dbReference>
<reference evidence="10" key="1">
    <citation type="submission" date="2016-10" db="EMBL/GenBank/DDBJ databases">
        <authorList>
            <person name="Varghese N."/>
            <person name="Submissions S."/>
        </authorList>
    </citation>
    <scope>NUCLEOTIDE SEQUENCE [LARGE SCALE GENOMIC DNA]</scope>
    <source>
        <strain evidence="10">IBRC-M 10761</strain>
    </source>
</reference>
<evidence type="ECO:0000313" key="9">
    <source>
        <dbReference type="EMBL" id="SEJ51439.1"/>
    </source>
</evidence>
<dbReference type="STRING" id="1416801.SAMN05192553_104401"/>
<dbReference type="GO" id="GO:0012505">
    <property type="term" value="C:endomembrane system"/>
    <property type="evidence" value="ECO:0007669"/>
    <property type="project" value="UniProtKB-SubCell"/>
</dbReference>
<dbReference type="GO" id="GO:0006811">
    <property type="term" value="P:monoatomic ion transport"/>
    <property type="evidence" value="ECO:0007669"/>
    <property type="project" value="UniProtKB-KW"/>
</dbReference>
<evidence type="ECO:0000256" key="5">
    <source>
        <dbReference type="ARBA" id="ARBA00023065"/>
    </source>
</evidence>
<feature type="domain" description="CASTOR/POLLUX/SYM8 ion channel conserved" evidence="8">
    <location>
        <begin position="286"/>
        <end position="378"/>
    </location>
</feature>
<protein>
    <submittedName>
        <fullName evidence="9">Castor and Pollux, part of voltage-gated ion channel</fullName>
    </submittedName>
</protein>
<comment type="subcellular location">
    <subcellularLocation>
        <location evidence="1">Endomembrane system</location>
        <topology evidence="1">Multi-pass membrane protein</topology>
    </subcellularLocation>
</comment>
<proteinExistence type="predicted"/>
<evidence type="ECO:0000256" key="1">
    <source>
        <dbReference type="ARBA" id="ARBA00004127"/>
    </source>
</evidence>
<evidence type="ECO:0000256" key="2">
    <source>
        <dbReference type="ARBA" id="ARBA00022448"/>
    </source>
</evidence>
<dbReference type="Gene3D" id="3.40.50.720">
    <property type="entry name" value="NAD(P)-binding Rossmann-like Domain"/>
    <property type="match status" value="2"/>
</dbReference>
<keyword evidence="6 7" id="KW-0472">Membrane</keyword>
<dbReference type="Pfam" id="PF06241">
    <property type="entry name" value="Castor_Poll_mid"/>
    <property type="match status" value="1"/>
</dbReference>
<dbReference type="PANTHER" id="PTHR31563:SF10">
    <property type="entry name" value="ION CHANNEL POLLUX-RELATED"/>
    <property type="match status" value="1"/>
</dbReference>
<evidence type="ECO:0000313" key="10">
    <source>
        <dbReference type="Proteomes" id="UP000199403"/>
    </source>
</evidence>
<evidence type="ECO:0000259" key="8">
    <source>
        <dbReference type="Pfam" id="PF06241"/>
    </source>
</evidence>
<organism evidence="9 10">
    <name type="scientific">Cyclobacterium xiamenense</name>
    <dbReference type="NCBI Taxonomy" id="1297121"/>
    <lineage>
        <taxon>Bacteria</taxon>
        <taxon>Pseudomonadati</taxon>
        <taxon>Bacteroidota</taxon>
        <taxon>Cytophagia</taxon>
        <taxon>Cytophagales</taxon>
        <taxon>Cyclobacteriaceae</taxon>
        <taxon>Cyclobacterium</taxon>
    </lineage>
</organism>
<keyword evidence="10" id="KW-1185">Reference proteome</keyword>